<accession>A0A5E7IU64</accession>
<feature type="compositionally biased region" description="Polar residues" evidence="1">
    <location>
        <begin position="164"/>
        <end position="175"/>
    </location>
</feature>
<evidence type="ECO:0000313" key="4">
    <source>
        <dbReference type="Proteomes" id="UP000349468"/>
    </source>
</evidence>
<protein>
    <recommendedName>
        <fullName evidence="2">DnaT DNA-binding domain-containing protein</fullName>
    </recommendedName>
</protein>
<evidence type="ECO:0000313" key="3">
    <source>
        <dbReference type="EMBL" id="VVO79244.1"/>
    </source>
</evidence>
<feature type="region of interest" description="Disordered" evidence="1">
    <location>
        <begin position="164"/>
        <end position="185"/>
    </location>
</feature>
<evidence type="ECO:0000259" key="2">
    <source>
        <dbReference type="Pfam" id="PF17948"/>
    </source>
</evidence>
<dbReference type="Gene3D" id="1.10.8.1180">
    <property type="match status" value="1"/>
</dbReference>
<name>A0A5E7IU64_PSEFL</name>
<dbReference type="Pfam" id="PF17948">
    <property type="entry name" value="DnaT"/>
    <property type="match status" value="1"/>
</dbReference>
<sequence length="319" mass="35311">MARARNIKPGLFSNEFLVELPAFDRLAFIGLWCLADREGRLEDRVKRIKIELFPCDDYDVDAGLARLAAAGFISRYQVAGFSVIEITNFQKHQSPHGTEKDSVLPDNNGYLTVYARKGNVVIAGSQRKVLVGEQHFNVKESLEPVSPPLDNALIPDCGILIPDSPNQDQHHSLNASEEIPPVEPKATPEESSVVELNPAVAKIVMVQPEPESTPEPVDPKAPVEMTLAWMPDANLLKTYCVHFGVLTDLFTKEVVAPFTAHHETAGTLNTQSKWVSLLVKWVKDDKNRASNVRQFPARRQVNGPDFDDLSWADDLGGAL</sequence>
<dbReference type="RefSeq" id="WP_154912041.1">
    <property type="nucleotide sequence ID" value="NZ_CABVIK010000005.1"/>
</dbReference>
<organism evidence="3 4">
    <name type="scientific">Pseudomonas fluorescens</name>
    <dbReference type="NCBI Taxonomy" id="294"/>
    <lineage>
        <taxon>Bacteria</taxon>
        <taxon>Pseudomonadati</taxon>
        <taxon>Pseudomonadota</taxon>
        <taxon>Gammaproteobacteria</taxon>
        <taxon>Pseudomonadales</taxon>
        <taxon>Pseudomonadaceae</taxon>
        <taxon>Pseudomonas</taxon>
    </lineage>
</organism>
<gene>
    <name evidence="3" type="ORF">PS870_01702</name>
</gene>
<reference evidence="3 4" key="1">
    <citation type="submission" date="2019-09" db="EMBL/GenBank/DDBJ databases">
        <authorList>
            <person name="Chandra G."/>
            <person name="Truman W A."/>
        </authorList>
    </citation>
    <scope>NUCLEOTIDE SEQUENCE [LARGE SCALE GENOMIC DNA]</scope>
    <source>
        <strain evidence="3">PS870</strain>
    </source>
</reference>
<dbReference type="Proteomes" id="UP000349468">
    <property type="component" value="Unassembled WGS sequence"/>
</dbReference>
<feature type="domain" description="DnaT DNA-binding" evidence="2">
    <location>
        <begin position="224"/>
        <end position="289"/>
    </location>
</feature>
<dbReference type="AlphaFoldDB" id="A0A5E7IU64"/>
<evidence type="ECO:0000256" key="1">
    <source>
        <dbReference type="SAM" id="MobiDB-lite"/>
    </source>
</evidence>
<proteinExistence type="predicted"/>
<dbReference type="EMBL" id="CABVIK010000005">
    <property type="protein sequence ID" value="VVO79244.1"/>
    <property type="molecule type" value="Genomic_DNA"/>
</dbReference>
<dbReference type="InterPro" id="IPR040480">
    <property type="entry name" value="DnaT_DNA_bind"/>
</dbReference>